<dbReference type="Proteomes" id="UP000049855">
    <property type="component" value="Unassembled WGS sequence"/>
</dbReference>
<keyword evidence="3" id="KW-1185">Reference proteome</keyword>
<dbReference type="SUPFAM" id="SSF47090">
    <property type="entry name" value="PGBD-like"/>
    <property type="match status" value="1"/>
</dbReference>
<feature type="domain" description="Peptidoglycan binding-like" evidence="1">
    <location>
        <begin position="45"/>
        <end position="100"/>
    </location>
</feature>
<dbReference type="Gene3D" id="1.10.101.10">
    <property type="entry name" value="PGBD-like superfamily/PGBD"/>
    <property type="match status" value="1"/>
</dbReference>
<sequence length="102" mass="10758">MNKVLVFALIAVFTVTIVLDVYANEKWGGKRAIIVPLSATSLVPDPGVQAVQKKLLLLGYDCGVVDGFFGPATVEAVRKFQVDAGLKVDSTVGPATRQALGL</sequence>
<dbReference type="InterPro" id="IPR002477">
    <property type="entry name" value="Peptidoglycan-bd-like"/>
</dbReference>
<protein>
    <recommendedName>
        <fullName evidence="1">Peptidoglycan binding-like domain-containing protein</fullName>
    </recommendedName>
</protein>
<accession>A0A0U1L0Y5</accession>
<dbReference type="AlphaFoldDB" id="A0A0U1L0Y5"/>
<dbReference type="InterPro" id="IPR036365">
    <property type="entry name" value="PGBD-like_sf"/>
</dbReference>
<dbReference type="Pfam" id="PF01471">
    <property type="entry name" value="PG_binding_1"/>
    <property type="match status" value="1"/>
</dbReference>
<organism evidence="2 3">
    <name type="scientific">Sporomusa ovata</name>
    <dbReference type="NCBI Taxonomy" id="2378"/>
    <lineage>
        <taxon>Bacteria</taxon>
        <taxon>Bacillati</taxon>
        <taxon>Bacillota</taxon>
        <taxon>Negativicutes</taxon>
        <taxon>Selenomonadales</taxon>
        <taxon>Sporomusaceae</taxon>
        <taxon>Sporomusa</taxon>
    </lineage>
</organism>
<reference evidence="3" key="1">
    <citation type="submission" date="2015-03" db="EMBL/GenBank/DDBJ databases">
        <authorList>
            <person name="Nijsse Bart"/>
        </authorList>
    </citation>
    <scope>NUCLEOTIDE SEQUENCE [LARGE SCALE GENOMIC DNA]</scope>
</reference>
<dbReference type="RefSeq" id="WP_021168125.1">
    <property type="nucleotide sequence ID" value="NZ_CTRP01000012.1"/>
</dbReference>
<dbReference type="InterPro" id="IPR036366">
    <property type="entry name" value="PGBDSf"/>
</dbReference>
<name>A0A0U1L0Y5_9FIRM</name>
<evidence type="ECO:0000313" key="3">
    <source>
        <dbReference type="Proteomes" id="UP000049855"/>
    </source>
</evidence>
<evidence type="ECO:0000313" key="2">
    <source>
        <dbReference type="EMBL" id="CQR73340.1"/>
    </source>
</evidence>
<proteinExistence type="predicted"/>
<evidence type="ECO:0000259" key="1">
    <source>
        <dbReference type="Pfam" id="PF01471"/>
    </source>
</evidence>
<gene>
    <name evidence="2" type="ORF">SpAn4DRAFT_2572</name>
</gene>
<dbReference type="EMBL" id="CTRP01000012">
    <property type="protein sequence ID" value="CQR73340.1"/>
    <property type="molecule type" value="Genomic_DNA"/>
</dbReference>